<organism evidence="2">
    <name type="scientific">Thermodesulfovibrio aggregans</name>
    <dbReference type="NCBI Taxonomy" id="86166"/>
    <lineage>
        <taxon>Bacteria</taxon>
        <taxon>Pseudomonadati</taxon>
        <taxon>Nitrospirota</taxon>
        <taxon>Thermodesulfovibrionia</taxon>
        <taxon>Thermodesulfovibrionales</taxon>
        <taxon>Thermodesulfovibrionaceae</taxon>
        <taxon>Thermodesulfovibrio</taxon>
    </lineage>
</organism>
<dbReference type="InterPro" id="IPR001478">
    <property type="entry name" value="PDZ"/>
</dbReference>
<sequence>MKNRGVKIESVIHESPAYKAGIKPGDRILSINSHAVRDALDLMFYGDGEILKFVIDRNGEEIRLKIKKNGEPLGIQLPFKIKRCRNRCLFCFVDQLPKGLRKSLYVKDEDYRASFLYGNYITLTNLTKKDYERIEKLRLSPLYVSVHATDPEIRNRLLGNYDAPPILSELKKLAKIKIKIHTQVVVCPEINDGEVLEKTISELYKLYPYVASVAVVPVGLTKYHKNGLKPVTKDRAEEIIKIVEVFQKRFRKKSGFTFVYLSDELYLKAEKEFPSLRVYDDFPQIENGVGMTPLFMHRAMKLQIPSLKLKKRFITFTGISFYQYLARFMERFKKRNIPIDCYPLKNNLFGETITVTGLLTGEDITKGLVQYTEPGDILLIPDVTMKDSEDKFIDDLTIKDIEKILNVKALKIGTEPESLLKALKYED</sequence>
<dbReference type="InterPro" id="IPR036034">
    <property type="entry name" value="PDZ_sf"/>
</dbReference>
<feature type="domain" description="PDZ" evidence="1">
    <location>
        <begin position="1"/>
        <end position="38"/>
    </location>
</feature>
<dbReference type="Pfam" id="PF17820">
    <property type="entry name" value="PDZ_6"/>
    <property type="match status" value="1"/>
</dbReference>
<dbReference type="InterPro" id="IPR041489">
    <property type="entry name" value="PDZ_6"/>
</dbReference>
<dbReference type="Pfam" id="PF19238">
    <property type="entry name" value="Radical_SAM_2"/>
    <property type="match status" value="1"/>
</dbReference>
<accession>A0A7C4EPS4</accession>
<comment type="caution">
    <text evidence="2">The sequence shown here is derived from an EMBL/GenBank/DDBJ whole genome shotgun (WGS) entry which is preliminary data.</text>
</comment>
<dbReference type="SUPFAM" id="SSF102114">
    <property type="entry name" value="Radical SAM enzymes"/>
    <property type="match status" value="1"/>
</dbReference>
<dbReference type="InterPro" id="IPR013785">
    <property type="entry name" value="Aldolase_TIM"/>
</dbReference>
<dbReference type="Gene3D" id="3.20.20.70">
    <property type="entry name" value="Aldolase class I"/>
    <property type="match status" value="1"/>
</dbReference>
<gene>
    <name evidence="2" type="ORF">ENV75_06890</name>
</gene>
<reference evidence="2" key="1">
    <citation type="journal article" date="2020" name="mSystems">
        <title>Genome- and Community-Level Interaction Insights into Carbon Utilization and Element Cycling Functions of Hydrothermarchaeota in Hydrothermal Sediment.</title>
        <authorList>
            <person name="Zhou Z."/>
            <person name="Liu Y."/>
            <person name="Xu W."/>
            <person name="Pan J."/>
            <person name="Luo Z.H."/>
            <person name="Li M."/>
        </authorList>
    </citation>
    <scope>NUCLEOTIDE SEQUENCE [LARGE SCALE GENOMIC DNA]</scope>
    <source>
        <strain evidence="2">SpSt-788</strain>
    </source>
</reference>
<dbReference type="SUPFAM" id="SSF50156">
    <property type="entry name" value="PDZ domain-like"/>
    <property type="match status" value="1"/>
</dbReference>
<dbReference type="InterPro" id="IPR058240">
    <property type="entry name" value="rSAM_sf"/>
</dbReference>
<dbReference type="EMBL" id="DTHO01000073">
    <property type="protein sequence ID" value="HGH00151.1"/>
    <property type="molecule type" value="Genomic_DNA"/>
</dbReference>
<dbReference type="PROSITE" id="PS50106">
    <property type="entry name" value="PDZ"/>
    <property type="match status" value="1"/>
</dbReference>
<dbReference type="Gene3D" id="2.30.42.10">
    <property type="match status" value="1"/>
</dbReference>
<dbReference type="InterPro" id="IPR045375">
    <property type="entry name" value="Put_radical_SAM-like_N"/>
</dbReference>
<evidence type="ECO:0000259" key="1">
    <source>
        <dbReference type="PROSITE" id="PS50106"/>
    </source>
</evidence>
<proteinExistence type="predicted"/>
<name>A0A7C4EPS4_9BACT</name>
<protein>
    <submittedName>
        <fullName evidence="2">DUF512 domain-containing protein</fullName>
    </submittedName>
</protein>
<evidence type="ECO:0000313" key="2">
    <source>
        <dbReference type="EMBL" id="HGH00151.1"/>
    </source>
</evidence>
<dbReference type="Pfam" id="PF04459">
    <property type="entry name" value="DUF512"/>
    <property type="match status" value="1"/>
</dbReference>
<dbReference type="AlphaFoldDB" id="A0A7C4EPS4"/>
<dbReference type="InterPro" id="IPR007549">
    <property type="entry name" value="DUF512"/>
</dbReference>